<name>A0A514CN19_9BACT</name>
<protein>
    <submittedName>
        <fullName evidence="1">Uncharacterized protein</fullName>
    </submittedName>
</protein>
<dbReference type="Proteomes" id="UP000316614">
    <property type="component" value="Chromosome"/>
</dbReference>
<sequence>MEYYIFMVKRIKSRFPVWKLVPLMVLMYGLHMKKVAVRDLMNWVTMVEKGPTIYSVLSQMPKAAAAHSSP</sequence>
<reference evidence="1 2" key="1">
    <citation type="submission" date="2019-06" db="EMBL/GenBank/DDBJ databases">
        <title>Echinicola alkalisoli sp. nov. isolated from saline soil.</title>
        <authorList>
            <person name="Sun J.-Q."/>
            <person name="Xu L."/>
        </authorList>
    </citation>
    <scope>NUCLEOTIDE SEQUENCE [LARGE SCALE GENOMIC DNA]</scope>
    <source>
        <strain evidence="1 2">LN3S3</strain>
    </source>
</reference>
<evidence type="ECO:0000313" key="2">
    <source>
        <dbReference type="Proteomes" id="UP000316614"/>
    </source>
</evidence>
<dbReference type="KEGG" id="echi:FKX85_20070"/>
<keyword evidence="2" id="KW-1185">Reference proteome</keyword>
<proteinExistence type="predicted"/>
<accession>A0A514CN19</accession>
<evidence type="ECO:0000313" key="1">
    <source>
        <dbReference type="EMBL" id="QDH81201.1"/>
    </source>
</evidence>
<gene>
    <name evidence="1" type="ORF">FKX85_20070</name>
</gene>
<organism evidence="1 2">
    <name type="scientific">Echinicola soli</name>
    <dbReference type="NCBI Taxonomy" id="2591634"/>
    <lineage>
        <taxon>Bacteria</taxon>
        <taxon>Pseudomonadati</taxon>
        <taxon>Bacteroidota</taxon>
        <taxon>Cytophagia</taxon>
        <taxon>Cytophagales</taxon>
        <taxon>Cyclobacteriaceae</taxon>
        <taxon>Echinicola</taxon>
    </lineage>
</organism>
<dbReference type="RefSeq" id="WP_141616416.1">
    <property type="nucleotide sequence ID" value="NZ_CP041253.1"/>
</dbReference>
<dbReference type="EMBL" id="CP041253">
    <property type="protein sequence ID" value="QDH81201.1"/>
    <property type="molecule type" value="Genomic_DNA"/>
</dbReference>
<dbReference type="AlphaFoldDB" id="A0A514CN19"/>